<feature type="transmembrane region" description="Helical" evidence="2">
    <location>
        <begin position="69"/>
        <end position="93"/>
    </location>
</feature>
<evidence type="ECO:0000256" key="1">
    <source>
        <dbReference type="SAM" id="MobiDB-lite"/>
    </source>
</evidence>
<feature type="transmembrane region" description="Helical" evidence="2">
    <location>
        <begin position="261"/>
        <end position="282"/>
    </location>
</feature>
<reference evidence="3" key="1">
    <citation type="submission" date="2022-10" db="EMBL/GenBank/DDBJ databases">
        <title>The complete genomes of actinobacterial strains from the NBC collection.</title>
        <authorList>
            <person name="Joergensen T.S."/>
            <person name="Alvarez Arevalo M."/>
            <person name="Sterndorff E.B."/>
            <person name="Faurdal D."/>
            <person name="Vuksanovic O."/>
            <person name="Mourched A.-S."/>
            <person name="Charusanti P."/>
            <person name="Shaw S."/>
            <person name="Blin K."/>
            <person name="Weber T."/>
        </authorList>
    </citation>
    <scope>NUCLEOTIDE SEQUENCE</scope>
    <source>
        <strain evidence="3">NBC_00248</strain>
    </source>
</reference>
<feature type="compositionally biased region" description="Gly residues" evidence="1">
    <location>
        <begin position="8"/>
        <end position="26"/>
    </location>
</feature>
<feature type="transmembrane region" description="Helical" evidence="2">
    <location>
        <begin position="314"/>
        <end position="335"/>
    </location>
</feature>
<evidence type="ECO:0000313" key="4">
    <source>
        <dbReference type="Proteomes" id="UP001432039"/>
    </source>
</evidence>
<keyword evidence="4" id="KW-1185">Reference proteome</keyword>
<feature type="region of interest" description="Disordered" evidence="1">
    <location>
        <begin position="370"/>
        <end position="427"/>
    </location>
</feature>
<accession>A0ABZ1THE1</accession>
<dbReference type="PANTHER" id="PTHR33133:SF1">
    <property type="entry name" value="EXPRESSED PROTEIN-RELATED"/>
    <property type="match status" value="1"/>
</dbReference>
<evidence type="ECO:0008006" key="5">
    <source>
        <dbReference type="Google" id="ProtNLM"/>
    </source>
</evidence>
<keyword evidence="2" id="KW-0472">Membrane</keyword>
<gene>
    <name evidence="3" type="ORF">OG517_29865</name>
</gene>
<evidence type="ECO:0000313" key="3">
    <source>
        <dbReference type="EMBL" id="WUQ15273.1"/>
    </source>
</evidence>
<feature type="transmembrane region" description="Helical" evidence="2">
    <location>
        <begin position="113"/>
        <end position="146"/>
    </location>
</feature>
<evidence type="ECO:0000256" key="2">
    <source>
        <dbReference type="SAM" id="Phobius"/>
    </source>
</evidence>
<feature type="compositionally biased region" description="Pro residues" evidence="1">
    <location>
        <begin position="374"/>
        <end position="386"/>
    </location>
</feature>
<dbReference type="EMBL" id="CP108090">
    <property type="protein sequence ID" value="WUQ15273.1"/>
    <property type="molecule type" value="Genomic_DNA"/>
</dbReference>
<name>A0ABZ1THE1_STRVG</name>
<dbReference type="PANTHER" id="PTHR33133">
    <property type="entry name" value="OS08G0107100 PROTEIN-RELATED"/>
    <property type="match status" value="1"/>
</dbReference>
<protein>
    <recommendedName>
        <fullName evidence="5">Integral membrane protein</fullName>
    </recommendedName>
</protein>
<feature type="transmembrane region" description="Helical" evidence="2">
    <location>
        <begin position="208"/>
        <end position="228"/>
    </location>
</feature>
<keyword evidence="2" id="KW-0812">Transmembrane</keyword>
<feature type="compositionally biased region" description="Basic and acidic residues" evidence="1">
    <location>
        <begin position="405"/>
        <end position="427"/>
    </location>
</feature>
<feature type="transmembrane region" description="Helical" evidence="2">
    <location>
        <begin position="171"/>
        <end position="196"/>
    </location>
</feature>
<dbReference type="RefSeq" id="WP_328963810.1">
    <property type="nucleotide sequence ID" value="NZ_CP108090.1"/>
</dbReference>
<organism evidence="3 4">
    <name type="scientific">Streptomyces virginiae</name>
    <name type="common">Streptomyces cinnamonensis</name>
    <dbReference type="NCBI Taxonomy" id="1961"/>
    <lineage>
        <taxon>Bacteria</taxon>
        <taxon>Bacillati</taxon>
        <taxon>Actinomycetota</taxon>
        <taxon>Actinomycetes</taxon>
        <taxon>Kitasatosporales</taxon>
        <taxon>Streptomycetaceae</taxon>
        <taxon>Streptomyces</taxon>
    </lineage>
</organism>
<sequence length="427" mass="44473">MTQNTGWGSTGAHGPGWPGGPGGAPQWGGWAPPPPPQPGTVPLKPLGLGDVVSATFATFGRYWKQLAGVMLAVLGLCLLVMALLAGVAVAAVYDHIEPVFDPPYGQDPAAEHLTPFIVAGVTLFVLLFAVGLLSMAMLTAVCPAVLQQAVLGRPTTFRAMWRTALRRTPSVLGALVLTGLIAGAPVLAAMAVWIPVMVVSVSGDDPSPAALVLLPVLLLPTIAVSVWLGTRLSLAPAVAVMEKATPVTALRRSAALVKGDWWRIFGITLVGSMIAMSIAYMIQMPFQLVGTFGMIPLMAEAGEGAEGAGPSTGMIVALVFGILCLMVGGGVSQMFQIGYTQLFSNLLYVDQRIRRENLAQALLAELAAQAPTAGPVPTPSEPPAEPPADTLAHTLTDADAPTVAHPDRPQPRPEPEPDTLPDRPKDD</sequence>
<keyword evidence="2" id="KW-1133">Transmembrane helix</keyword>
<proteinExistence type="predicted"/>
<feature type="region of interest" description="Disordered" evidence="1">
    <location>
        <begin position="1"/>
        <end position="42"/>
    </location>
</feature>
<dbReference type="Proteomes" id="UP001432039">
    <property type="component" value="Chromosome"/>
</dbReference>